<evidence type="ECO:0000313" key="3">
    <source>
        <dbReference type="Proteomes" id="UP001501072"/>
    </source>
</evidence>
<gene>
    <name evidence="2" type="ORF">GCM10009564_12920</name>
</gene>
<feature type="region of interest" description="Disordered" evidence="1">
    <location>
        <begin position="34"/>
        <end position="97"/>
    </location>
</feature>
<name>A0ABP4DFC3_9ACTN</name>
<feature type="compositionally biased region" description="Acidic residues" evidence="1">
    <location>
        <begin position="42"/>
        <end position="55"/>
    </location>
</feature>
<feature type="compositionally biased region" description="Low complexity" evidence="1">
    <location>
        <begin position="56"/>
        <end position="74"/>
    </location>
</feature>
<protein>
    <submittedName>
        <fullName evidence="2">Uncharacterized protein</fullName>
    </submittedName>
</protein>
<reference evidence="3" key="1">
    <citation type="journal article" date="2019" name="Int. J. Syst. Evol. Microbiol.">
        <title>The Global Catalogue of Microorganisms (GCM) 10K type strain sequencing project: providing services to taxonomists for standard genome sequencing and annotation.</title>
        <authorList>
            <consortium name="The Broad Institute Genomics Platform"/>
            <consortium name="The Broad Institute Genome Sequencing Center for Infectious Disease"/>
            <person name="Wu L."/>
            <person name="Ma J."/>
        </authorList>
    </citation>
    <scope>NUCLEOTIDE SEQUENCE [LARGE SCALE GENOMIC DNA]</scope>
    <source>
        <strain evidence="3">JCM 11269</strain>
    </source>
</reference>
<accession>A0ABP4DFC3</accession>
<proteinExistence type="predicted"/>
<keyword evidence="3" id="KW-1185">Reference proteome</keyword>
<dbReference type="Proteomes" id="UP001501072">
    <property type="component" value="Unassembled WGS sequence"/>
</dbReference>
<evidence type="ECO:0000256" key="1">
    <source>
        <dbReference type="SAM" id="MobiDB-lite"/>
    </source>
</evidence>
<organism evidence="2 3">
    <name type="scientific">Streptomyces thermogriseus</name>
    <dbReference type="NCBI Taxonomy" id="75292"/>
    <lineage>
        <taxon>Bacteria</taxon>
        <taxon>Bacillati</taxon>
        <taxon>Actinomycetota</taxon>
        <taxon>Actinomycetes</taxon>
        <taxon>Kitasatosporales</taxon>
        <taxon>Streptomycetaceae</taxon>
        <taxon>Streptomyces</taxon>
    </lineage>
</organism>
<sequence>MSLPPKLKATFVPGWSFSNFLPRAVKLSLSEAAAKTVTSPDGFDDEEADAEESEPGGEQAPRATRAAAPVPVTRSMRRVRRTERMVTGPTPSGPERTRLVLVVLNGRARGPSATAAVGLPRSPRRLMVPVPAPGRAIAPPVQWLRIRR</sequence>
<evidence type="ECO:0000313" key="2">
    <source>
        <dbReference type="EMBL" id="GAA1006217.1"/>
    </source>
</evidence>
<comment type="caution">
    <text evidence="2">The sequence shown here is derived from an EMBL/GenBank/DDBJ whole genome shotgun (WGS) entry which is preliminary data.</text>
</comment>
<dbReference type="EMBL" id="BAAAHU010000009">
    <property type="protein sequence ID" value="GAA1006217.1"/>
    <property type="molecule type" value="Genomic_DNA"/>
</dbReference>